<evidence type="ECO:0000256" key="5">
    <source>
        <dbReference type="ARBA" id="ARBA00023146"/>
    </source>
</evidence>
<organism evidence="7 8">
    <name type="scientific">Amphritea pacifica</name>
    <dbReference type="NCBI Taxonomy" id="2811233"/>
    <lineage>
        <taxon>Bacteria</taxon>
        <taxon>Pseudomonadati</taxon>
        <taxon>Pseudomonadota</taxon>
        <taxon>Gammaproteobacteria</taxon>
        <taxon>Oceanospirillales</taxon>
        <taxon>Oceanospirillaceae</taxon>
        <taxon>Amphritea</taxon>
    </lineage>
</organism>
<keyword evidence="4 6" id="KW-0648">Protein biosynthesis</keyword>
<dbReference type="InterPro" id="IPR002305">
    <property type="entry name" value="aa-tRNA-synth_Ic"/>
</dbReference>
<comment type="similarity">
    <text evidence="6">Belongs to the class-I aminoacyl-tRNA synthetase family.</text>
</comment>
<gene>
    <name evidence="7" type="ORF">JW498_14355</name>
</gene>
<dbReference type="Proteomes" id="UP000760472">
    <property type="component" value="Unassembled WGS sequence"/>
</dbReference>
<evidence type="ECO:0000256" key="6">
    <source>
        <dbReference type="RuleBase" id="RU363036"/>
    </source>
</evidence>
<name>A0ABS2WA00_9GAMM</name>
<evidence type="ECO:0000313" key="7">
    <source>
        <dbReference type="EMBL" id="MBN0988549.1"/>
    </source>
</evidence>
<reference evidence="7 8" key="1">
    <citation type="submission" date="2021-02" db="EMBL/GenBank/DDBJ databases">
        <title>A novel species of genus Amphritea isolated from a fishpond in China.</title>
        <authorList>
            <person name="Lu H."/>
        </authorList>
    </citation>
    <scope>NUCLEOTIDE SEQUENCE [LARGE SCALE GENOMIC DNA]</scope>
    <source>
        <strain evidence="7 8">RP18W</strain>
    </source>
</reference>
<evidence type="ECO:0000313" key="8">
    <source>
        <dbReference type="Proteomes" id="UP000760472"/>
    </source>
</evidence>
<dbReference type="PANTHER" id="PTHR11766:SF0">
    <property type="entry name" value="TYROSINE--TRNA LIGASE, MITOCHONDRIAL"/>
    <property type="match status" value="1"/>
</dbReference>
<keyword evidence="8" id="KW-1185">Reference proteome</keyword>
<keyword evidence="2 6" id="KW-0547">Nucleotide-binding</keyword>
<comment type="caution">
    <text evidence="7">The sequence shown here is derived from an EMBL/GenBank/DDBJ whole genome shotgun (WGS) entry which is preliminary data.</text>
</comment>
<dbReference type="InterPro" id="IPR024088">
    <property type="entry name" value="Tyr-tRNA-ligase_bac-type"/>
</dbReference>
<keyword evidence="5 6" id="KW-0030">Aminoacyl-tRNA synthetase</keyword>
<evidence type="ECO:0000256" key="1">
    <source>
        <dbReference type="ARBA" id="ARBA00022598"/>
    </source>
</evidence>
<dbReference type="EMBL" id="JAFFZP010000023">
    <property type="protein sequence ID" value="MBN0988549.1"/>
    <property type="molecule type" value="Genomic_DNA"/>
</dbReference>
<dbReference type="PANTHER" id="PTHR11766">
    <property type="entry name" value="TYROSYL-TRNA SYNTHETASE"/>
    <property type="match status" value="1"/>
</dbReference>
<evidence type="ECO:0000256" key="3">
    <source>
        <dbReference type="ARBA" id="ARBA00022840"/>
    </source>
</evidence>
<accession>A0ABS2WA00</accession>
<keyword evidence="3 6" id="KW-0067">ATP-binding</keyword>
<dbReference type="Gene3D" id="1.10.240.10">
    <property type="entry name" value="Tyrosyl-Transfer RNA Synthetase"/>
    <property type="match status" value="1"/>
</dbReference>
<evidence type="ECO:0000256" key="4">
    <source>
        <dbReference type="ARBA" id="ARBA00022917"/>
    </source>
</evidence>
<evidence type="ECO:0000256" key="2">
    <source>
        <dbReference type="ARBA" id="ARBA00022741"/>
    </source>
</evidence>
<protein>
    <submittedName>
        <fullName evidence="7">Uncharacterized protein</fullName>
    </submittedName>
</protein>
<keyword evidence="1 6" id="KW-0436">Ligase</keyword>
<dbReference type="Pfam" id="PF00579">
    <property type="entry name" value="tRNA-synt_1b"/>
    <property type="match status" value="1"/>
</dbReference>
<sequence length="125" mass="14231">MNFADADVYRFLRYFTFLPLTVIEKIEQNDQSSESKPQAQRILAEQMTRLVHDERSLEQARRISEALFSGSVDTLTREEFQQFEQDGLPTCGVTETMTRTDLLVSSGGRPPVVRHGILSHLAQSN</sequence>
<proteinExistence type="inferred from homology"/>
<dbReference type="SUPFAM" id="SSF52374">
    <property type="entry name" value="Nucleotidylyl transferase"/>
    <property type="match status" value="1"/>
</dbReference>